<keyword evidence="3" id="KW-1185">Reference proteome</keyword>
<proteinExistence type="predicted"/>
<reference evidence="2 3" key="1">
    <citation type="journal article" date="2024" name="J. Plant Pathol.">
        <title>Sequence and assembly of the genome of Seiridium unicorne, isolate CBS 538.82, causal agent of cypress canker disease.</title>
        <authorList>
            <person name="Scali E."/>
            <person name="Rocca G.D."/>
            <person name="Danti R."/>
            <person name="Garbelotto M."/>
            <person name="Barberini S."/>
            <person name="Baroncelli R."/>
            <person name="Emiliani G."/>
        </authorList>
    </citation>
    <scope>NUCLEOTIDE SEQUENCE [LARGE SCALE GENOMIC DNA]</scope>
    <source>
        <strain evidence="2 3">BM-138-508</strain>
    </source>
</reference>
<comment type="caution">
    <text evidence="2">The sequence shown here is derived from an EMBL/GenBank/DDBJ whole genome shotgun (WGS) entry which is preliminary data.</text>
</comment>
<gene>
    <name evidence="2" type="ORF">SUNI508_09327</name>
</gene>
<name>A0ABR2UQA6_9PEZI</name>
<sequence length="223" mass="25248">MHSHQAVASISCQKQHSDSTLTSAHRRQAHNPTYPRSYDIPRHPITTTGRVITDPEVHLRKQSVDQGGKTLAPRRFSTGHILPQEPRLTPRVHYTAGTQFTPTGKKDDDNMQNLQHPYEQGRQSGGYGWNVAQTGVEERSDLDRMRYAIYMREVDRIRGGVTPCYISPSSGSSGRTSPRVQENTTNPTEPRKRQTERIAISRESYEAGRSFEDDDVFFPGDLQ</sequence>
<organism evidence="2 3">
    <name type="scientific">Seiridium unicorne</name>
    <dbReference type="NCBI Taxonomy" id="138068"/>
    <lineage>
        <taxon>Eukaryota</taxon>
        <taxon>Fungi</taxon>
        <taxon>Dikarya</taxon>
        <taxon>Ascomycota</taxon>
        <taxon>Pezizomycotina</taxon>
        <taxon>Sordariomycetes</taxon>
        <taxon>Xylariomycetidae</taxon>
        <taxon>Amphisphaeriales</taxon>
        <taxon>Sporocadaceae</taxon>
        <taxon>Seiridium</taxon>
    </lineage>
</organism>
<feature type="region of interest" description="Disordered" evidence="1">
    <location>
        <begin position="1"/>
        <end position="46"/>
    </location>
</feature>
<evidence type="ECO:0000313" key="3">
    <source>
        <dbReference type="Proteomes" id="UP001408356"/>
    </source>
</evidence>
<feature type="compositionally biased region" description="Low complexity" evidence="1">
    <location>
        <begin position="167"/>
        <end position="179"/>
    </location>
</feature>
<evidence type="ECO:0000313" key="2">
    <source>
        <dbReference type="EMBL" id="KAK9416855.1"/>
    </source>
</evidence>
<dbReference type="EMBL" id="JARVKF010000403">
    <property type="protein sequence ID" value="KAK9416855.1"/>
    <property type="molecule type" value="Genomic_DNA"/>
</dbReference>
<feature type="compositionally biased region" description="Polar residues" evidence="1">
    <location>
        <begin position="1"/>
        <end position="23"/>
    </location>
</feature>
<accession>A0ABR2UQA6</accession>
<protein>
    <submittedName>
        <fullName evidence="2">Uncharacterized protein</fullName>
    </submittedName>
</protein>
<dbReference type="Proteomes" id="UP001408356">
    <property type="component" value="Unassembled WGS sequence"/>
</dbReference>
<feature type="compositionally biased region" description="Basic and acidic residues" evidence="1">
    <location>
        <begin position="189"/>
        <end position="211"/>
    </location>
</feature>
<feature type="region of interest" description="Disordered" evidence="1">
    <location>
        <begin position="162"/>
        <end position="223"/>
    </location>
</feature>
<evidence type="ECO:0000256" key="1">
    <source>
        <dbReference type="SAM" id="MobiDB-lite"/>
    </source>
</evidence>